<dbReference type="PANTHER" id="PTHR22916">
    <property type="entry name" value="GLYCOSYLTRANSFERASE"/>
    <property type="match status" value="1"/>
</dbReference>
<feature type="domain" description="Glycosyltransferase 2-like" evidence="2">
    <location>
        <begin position="4"/>
        <end position="166"/>
    </location>
</feature>
<organism evidence="3 4">
    <name type="scientific">Weizmannia acidilactici</name>
    <dbReference type="NCBI Taxonomy" id="2607726"/>
    <lineage>
        <taxon>Bacteria</taxon>
        <taxon>Bacillati</taxon>
        <taxon>Bacillota</taxon>
        <taxon>Bacilli</taxon>
        <taxon>Bacillales</taxon>
        <taxon>Bacillaceae</taxon>
        <taxon>Heyndrickxia</taxon>
    </lineage>
</organism>
<evidence type="ECO:0000313" key="3">
    <source>
        <dbReference type="EMBL" id="GER70651.1"/>
    </source>
</evidence>
<proteinExistence type="inferred from homology"/>
<dbReference type="Pfam" id="PF00535">
    <property type="entry name" value="Glycos_transf_2"/>
    <property type="match status" value="1"/>
</dbReference>
<comment type="caution">
    <text evidence="3">The sequence shown here is derived from an EMBL/GenBank/DDBJ whole genome shotgun (WGS) entry which is preliminary data.</text>
</comment>
<protein>
    <recommendedName>
        <fullName evidence="2">Glycosyltransferase 2-like domain-containing protein</fullName>
    </recommendedName>
</protein>
<dbReference type="RefSeq" id="WP_151706034.1">
    <property type="nucleotide sequence ID" value="NZ_BKZQ01000024.1"/>
</dbReference>
<dbReference type="InterPro" id="IPR001173">
    <property type="entry name" value="Glyco_trans_2-like"/>
</dbReference>
<dbReference type="InterPro" id="IPR029044">
    <property type="entry name" value="Nucleotide-diphossugar_trans"/>
</dbReference>
<evidence type="ECO:0000313" key="4">
    <source>
        <dbReference type="Proteomes" id="UP000391919"/>
    </source>
</evidence>
<evidence type="ECO:0000259" key="2">
    <source>
        <dbReference type="Pfam" id="PF00535"/>
    </source>
</evidence>
<dbReference type="SUPFAM" id="SSF53448">
    <property type="entry name" value="Nucleotide-diphospho-sugar transferases"/>
    <property type="match status" value="1"/>
</dbReference>
<accession>A0A5J4JG42</accession>
<dbReference type="Gene3D" id="3.90.550.10">
    <property type="entry name" value="Spore Coat Polysaccharide Biosynthesis Protein SpsA, Chain A"/>
    <property type="match status" value="1"/>
</dbReference>
<evidence type="ECO:0000256" key="1">
    <source>
        <dbReference type="ARBA" id="ARBA00006739"/>
    </source>
</evidence>
<name>A0A5J4JG42_9BACI</name>
<dbReference type="EMBL" id="BKZQ01000024">
    <property type="protein sequence ID" value="GER70651.1"/>
    <property type="molecule type" value="Genomic_DNA"/>
</dbReference>
<sequence>MKISTILPVYNVKAYLDACMDSLARQTYPAYEIIAVDDGSRDGSWRVLEKWAERLPQLRIIRQKHSGAPGGPRNKGLALAGGDYIHFLDPDDTIDPNFYESSLQYIRRHDPDMVVTNILKFNSKQKWPVYTFKLLSLFQENRLTNLYETKNLIHNLGPANKIFKKEFLMRNKLQFLEGRRFEDVHFITCCLYLAEKVFINCDTHYYWRKRERLRNLSITQKNFMFRAVKDRVFIHQEIDRFLLEHGLLGHRYIKDIRAVLDFTRYAANFYRYLPHSRRRFFPLVNSYLQHIDERAFAYVPEPELVRARYFFLRNHMAFEFAATGSASRGYLPVKVNERGSHVFDFRHLKGKHAFDHLLPATMPVPKHLMPEKAELLKADFCSRSLSLKGVGQIGYLPPKSKKDAGIAVILQNRTTKEERQFPAVVRLMPPERKIGFIAAVDARLLEDWLAQQQVVDIFLEVTAGCLSKKLRLHADPHAKLGNYGRLGELSVTKYGNVSVVPATAELRKRA</sequence>
<gene>
    <name evidence="3" type="ORF">BpJC7_19540</name>
</gene>
<comment type="similarity">
    <text evidence="1">Belongs to the glycosyltransferase 2 family.</text>
</comment>
<reference evidence="3 4" key="1">
    <citation type="submission" date="2019-09" db="EMBL/GenBank/DDBJ databases">
        <title>Draft genome sequence of Bacillus sp. JC-7.</title>
        <authorList>
            <person name="Tanaka N."/>
            <person name="Shiwa Y."/>
            <person name="Fujita N."/>
            <person name="Tanasupawat S."/>
        </authorList>
    </citation>
    <scope>NUCLEOTIDE SEQUENCE [LARGE SCALE GENOMIC DNA]</scope>
    <source>
        <strain evidence="3 4">JC-7</strain>
    </source>
</reference>
<dbReference type="CDD" id="cd00761">
    <property type="entry name" value="Glyco_tranf_GTA_type"/>
    <property type="match status" value="1"/>
</dbReference>
<dbReference type="PANTHER" id="PTHR22916:SF3">
    <property type="entry name" value="UDP-GLCNAC:BETAGAL BETA-1,3-N-ACETYLGLUCOSAMINYLTRANSFERASE-LIKE PROTEIN 1"/>
    <property type="match status" value="1"/>
</dbReference>
<keyword evidence="4" id="KW-1185">Reference proteome</keyword>
<dbReference type="AlphaFoldDB" id="A0A5J4JG42"/>
<dbReference type="Proteomes" id="UP000391919">
    <property type="component" value="Unassembled WGS sequence"/>
</dbReference>
<dbReference type="GO" id="GO:0016758">
    <property type="term" value="F:hexosyltransferase activity"/>
    <property type="evidence" value="ECO:0007669"/>
    <property type="project" value="UniProtKB-ARBA"/>
</dbReference>